<sequence length="105" mass="11352">MLKQSGIFARLVRTVLLCATLLMLAGAAHAAAHDHDQRPDLDGECIICTATAINVVKALPIEPSISEPETLFNGIRWDENEFVVGGFNSASRYARGPPLLLIHSN</sequence>
<proteinExistence type="predicted"/>
<feature type="signal peptide" evidence="1">
    <location>
        <begin position="1"/>
        <end position="30"/>
    </location>
</feature>
<evidence type="ECO:0000313" key="2">
    <source>
        <dbReference type="EMBL" id="MEX6634283.1"/>
    </source>
</evidence>
<name>A0ABV3Z724_9PROT</name>
<gene>
    <name evidence="2" type="ORF">ABFZ84_12080</name>
</gene>
<reference evidence="2 3" key="1">
    <citation type="submission" date="2024-05" db="EMBL/GenBank/DDBJ databases">
        <title>Three bacterial strains, DH-69, EH-24, and ECK-19 isolated from coastal sediments.</title>
        <authorList>
            <person name="Ye Y.-Q."/>
            <person name="Du Z.-J."/>
        </authorList>
    </citation>
    <scope>NUCLEOTIDE SEQUENCE [LARGE SCALE GENOMIC DNA]</scope>
    <source>
        <strain evidence="2 3">ECK-19</strain>
    </source>
</reference>
<organism evidence="2 3">
    <name type="scientific">Hyphococcus lacteus</name>
    <dbReference type="NCBI Taxonomy" id="3143536"/>
    <lineage>
        <taxon>Bacteria</taxon>
        <taxon>Pseudomonadati</taxon>
        <taxon>Pseudomonadota</taxon>
        <taxon>Alphaproteobacteria</taxon>
        <taxon>Parvularculales</taxon>
        <taxon>Parvularculaceae</taxon>
        <taxon>Hyphococcus</taxon>
    </lineage>
</organism>
<evidence type="ECO:0000313" key="3">
    <source>
        <dbReference type="Proteomes" id="UP001560685"/>
    </source>
</evidence>
<evidence type="ECO:0000256" key="1">
    <source>
        <dbReference type="SAM" id="SignalP"/>
    </source>
</evidence>
<dbReference type="EMBL" id="JBEHZE010000001">
    <property type="protein sequence ID" value="MEX6634283.1"/>
    <property type="molecule type" value="Genomic_DNA"/>
</dbReference>
<protein>
    <recommendedName>
        <fullName evidence="4">DUF2946 domain-containing protein</fullName>
    </recommendedName>
</protein>
<dbReference type="Proteomes" id="UP001560685">
    <property type="component" value="Unassembled WGS sequence"/>
</dbReference>
<accession>A0ABV3Z724</accession>
<dbReference type="RefSeq" id="WP_369314269.1">
    <property type="nucleotide sequence ID" value="NZ_JBEHZE010000001.1"/>
</dbReference>
<keyword evidence="3" id="KW-1185">Reference proteome</keyword>
<feature type="chain" id="PRO_5045415073" description="DUF2946 domain-containing protein" evidence="1">
    <location>
        <begin position="31"/>
        <end position="105"/>
    </location>
</feature>
<keyword evidence="1" id="KW-0732">Signal</keyword>
<comment type="caution">
    <text evidence="2">The sequence shown here is derived from an EMBL/GenBank/DDBJ whole genome shotgun (WGS) entry which is preliminary data.</text>
</comment>
<evidence type="ECO:0008006" key="4">
    <source>
        <dbReference type="Google" id="ProtNLM"/>
    </source>
</evidence>